<evidence type="ECO:0008006" key="3">
    <source>
        <dbReference type="Google" id="ProtNLM"/>
    </source>
</evidence>
<name>A0A0S8GJQ0_UNCW3</name>
<dbReference type="InterPro" id="IPR007709">
    <property type="entry name" value="N-FG_amidohydro"/>
</dbReference>
<proteinExistence type="predicted"/>
<reference evidence="1 2" key="1">
    <citation type="journal article" date="2015" name="Microbiome">
        <title>Genomic resolution of linkages in carbon, nitrogen, and sulfur cycling among widespread estuary sediment bacteria.</title>
        <authorList>
            <person name="Baker B.J."/>
            <person name="Lazar C.S."/>
            <person name="Teske A.P."/>
            <person name="Dick G.J."/>
        </authorList>
    </citation>
    <scope>NUCLEOTIDE SEQUENCE [LARGE SCALE GENOMIC DNA]</scope>
    <source>
        <strain evidence="1">SM23_60</strain>
    </source>
</reference>
<gene>
    <name evidence="1" type="ORF">AMJ87_04225</name>
</gene>
<comment type="caution">
    <text evidence="1">The sequence shown here is derived from an EMBL/GenBank/DDBJ whole genome shotgun (WGS) entry which is preliminary data.</text>
</comment>
<sequence>MTPFPFLISIPHGGDGIPPEVADNVNITQEDVFYDGDTLAQDLYDFKDRVAALVAMPIARAILDVNRAPDDQPPDNPDGVIKTVTLQGKPVYKEGFFPGNDVVHTLLKNYYFPYHEKITALLKSSQIRLAFDCHAMLECAPSIDTNPGQARPLVCLSNGGDERGAPAKKKSSITCHREWIQALAESFKHVFTTKGNVTVNNPFTGGYTSWYHYRASGVPWIQIELNRKLYLTDPYFDAERLHVDKERIAELRERIFSAIERFWKMIS</sequence>
<dbReference type="AlphaFoldDB" id="A0A0S8GJQ0"/>
<evidence type="ECO:0000313" key="2">
    <source>
        <dbReference type="Proteomes" id="UP000051096"/>
    </source>
</evidence>
<dbReference type="PATRIC" id="fig|1703780.3.peg.1762"/>
<dbReference type="SUPFAM" id="SSF53187">
    <property type="entry name" value="Zn-dependent exopeptidases"/>
    <property type="match status" value="1"/>
</dbReference>
<protein>
    <recommendedName>
        <fullName evidence="3">N-formylglutamate amidohydrolase</fullName>
    </recommendedName>
</protein>
<accession>A0A0S8GJQ0</accession>
<dbReference type="Pfam" id="PF05013">
    <property type="entry name" value="FGase"/>
    <property type="match status" value="1"/>
</dbReference>
<dbReference type="Gene3D" id="3.40.630.40">
    <property type="entry name" value="Zn-dependent exopeptidases"/>
    <property type="match status" value="1"/>
</dbReference>
<dbReference type="Proteomes" id="UP000051096">
    <property type="component" value="Unassembled WGS sequence"/>
</dbReference>
<organism evidence="1 2">
    <name type="scientific">candidate division WOR_3 bacterium SM23_60</name>
    <dbReference type="NCBI Taxonomy" id="1703780"/>
    <lineage>
        <taxon>Bacteria</taxon>
        <taxon>Bacteria division WOR-3</taxon>
    </lineage>
</organism>
<dbReference type="EMBL" id="LJUO01000026">
    <property type="protein sequence ID" value="KPK72642.1"/>
    <property type="molecule type" value="Genomic_DNA"/>
</dbReference>
<evidence type="ECO:0000313" key="1">
    <source>
        <dbReference type="EMBL" id="KPK72642.1"/>
    </source>
</evidence>